<feature type="transmembrane region" description="Helical" evidence="13">
    <location>
        <begin position="187"/>
        <end position="206"/>
    </location>
</feature>
<keyword evidence="6" id="KW-0997">Cell inner membrane</keyword>
<feature type="transmembrane region" description="Helical" evidence="13">
    <location>
        <begin position="244"/>
        <end position="269"/>
    </location>
</feature>
<feature type="domain" description="EamA" evidence="14">
    <location>
        <begin position="192"/>
        <end position="292"/>
    </location>
</feature>
<comment type="subcellular location">
    <subcellularLocation>
        <location evidence="1">Cell membrane</location>
        <topology evidence="1">Multi-pass membrane protein</topology>
    </subcellularLocation>
</comment>
<dbReference type="EMBL" id="JARYZI010000006">
    <property type="protein sequence ID" value="MDH8678611.1"/>
    <property type="molecule type" value="Genomic_DNA"/>
</dbReference>
<evidence type="ECO:0000256" key="1">
    <source>
        <dbReference type="ARBA" id="ARBA00004651"/>
    </source>
</evidence>
<evidence type="ECO:0000256" key="3">
    <source>
        <dbReference type="ARBA" id="ARBA00022448"/>
    </source>
</evidence>
<dbReference type="Gene3D" id="1.10.3730.20">
    <property type="match status" value="2"/>
</dbReference>
<accession>A0ABT6NDZ9</accession>
<dbReference type="RefSeq" id="WP_281094460.1">
    <property type="nucleotide sequence ID" value="NZ_JARYZI010000006.1"/>
</dbReference>
<feature type="transmembrane region" description="Helical" evidence="13">
    <location>
        <begin position="6"/>
        <end position="22"/>
    </location>
</feature>
<keyword evidence="11" id="KW-0443">Lipid metabolism</keyword>
<keyword evidence="16" id="KW-1185">Reference proteome</keyword>
<feature type="transmembrane region" description="Helical" evidence="13">
    <location>
        <begin position="107"/>
        <end position="126"/>
    </location>
</feature>
<reference evidence="15 16" key="1">
    <citation type="submission" date="2023-04" db="EMBL/GenBank/DDBJ databases">
        <title>Fusibacter bizertensis strain WBS, isolated from littoral bottom sediments of the Arctic seas - biochemical and genomic analysis.</title>
        <authorList>
            <person name="Brioukhanov A.L."/>
        </authorList>
    </citation>
    <scope>NUCLEOTIDE SEQUENCE [LARGE SCALE GENOMIC DNA]</scope>
    <source>
        <strain evidence="15 16">WBS</strain>
    </source>
</reference>
<evidence type="ECO:0000313" key="15">
    <source>
        <dbReference type="EMBL" id="MDH8678611.1"/>
    </source>
</evidence>
<evidence type="ECO:0000256" key="8">
    <source>
        <dbReference type="ARBA" id="ARBA00022692"/>
    </source>
</evidence>
<dbReference type="SUPFAM" id="SSF103481">
    <property type="entry name" value="Multidrug resistance efflux transporter EmrE"/>
    <property type="match status" value="2"/>
</dbReference>
<evidence type="ECO:0000256" key="10">
    <source>
        <dbReference type="ARBA" id="ARBA00022989"/>
    </source>
</evidence>
<dbReference type="InterPro" id="IPR000390">
    <property type="entry name" value="Small_drug/metabolite_transptr"/>
</dbReference>
<dbReference type="Proteomes" id="UP001158045">
    <property type="component" value="Unassembled WGS sequence"/>
</dbReference>
<evidence type="ECO:0000256" key="4">
    <source>
        <dbReference type="ARBA" id="ARBA00022475"/>
    </source>
</evidence>
<comment type="similarity">
    <text evidence="2">Belongs to the EamA transporter family.</text>
</comment>
<evidence type="ECO:0000256" key="12">
    <source>
        <dbReference type="ARBA" id="ARBA00023136"/>
    </source>
</evidence>
<keyword evidence="9" id="KW-0448">Lipopolysaccharide biosynthesis</keyword>
<keyword evidence="7" id="KW-0441">Lipid A biosynthesis</keyword>
<keyword evidence="12 13" id="KW-0472">Membrane</keyword>
<feature type="transmembrane region" description="Helical" evidence="13">
    <location>
        <begin position="132"/>
        <end position="150"/>
    </location>
</feature>
<dbReference type="PANTHER" id="PTHR30561:SF1">
    <property type="entry name" value="MULTIDRUG TRANSPORTER EMRE"/>
    <property type="match status" value="1"/>
</dbReference>
<feature type="transmembrane region" description="Helical" evidence="13">
    <location>
        <begin position="74"/>
        <end position="95"/>
    </location>
</feature>
<evidence type="ECO:0000256" key="9">
    <source>
        <dbReference type="ARBA" id="ARBA00022985"/>
    </source>
</evidence>
<dbReference type="PANTHER" id="PTHR30561">
    <property type="entry name" value="SMR FAMILY PROTON-DEPENDENT DRUG EFFLUX TRANSPORTER SUGE"/>
    <property type="match status" value="1"/>
</dbReference>
<evidence type="ECO:0000256" key="7">
    <source>
        <dbReference type="ARBA" id="ARBA00022556"/>
    </source>
</evidence>
<evidence type="ECO:0000256" key="6">
    <source>
        <dbReference type="ARBA" id="ARBA00022519"/>
    </source>
</evidence>
<evidence type="ECO:0000313" key="16">
    <source>
        <dbReference type="Proteomes" id="UP001158045"/>
    </source>
</evidence>
<comment type="caution">
    <text evidence="15">The sequence shown here is derived from an EMBL/GenBank/DDBJ whole genome shotgun (WGS) entry which is preliminary data.</text>
</comment>
<proteinExistence type="inferred from homology"/>
<sequence>MIYLVGAVISSALIPILFKLAHQHKVQEAIVITLNYFVITIFMGFIVLRNNWLFQGKVLLSETPDLLSFITSKFGLSILIGVLTGALFYFSFYYYQKAVRQSGATMAGAFGKIGILIPVLLSLLIFKEYPTTKQWIGIILAIVAILYISIDFSAFKLSKIHPVLIVLLFIGGFADFGNKIFQTYSDVAYKEVFLFIVFFTALLLSLKQFFKQKNFRKWDLITGITIGFPNLLSSFFLVMALNNMLAVVVFPLFSASTIVLVSLLSFFLFKEKLERKEYIGIFLIILSVLLIS</sequence>
<protein>
    <submittedName>
        <fullName evidence="15">DMT family transporter</fullName>
    </submittedName>
</protein>
<feature type="transmembrane region" description="Helical" evidence="13">
    <location>
        <begin position="218"/>
        <end position="238"/>
    </location>
</feature>
<feature type="domain" description="EamA" evidence="14">
    <location>
        <begin position="2"/>
        <end position="149"/>
    </location>
</feature>
<dbReference type="InterPro" id="IPR037185">
    <property type="entry name" value="EmrE-like"/>
</dbReference>
<dbReference type="Pfam" id="PF00892">
    <property type="entry name" value="EamA"/>
    <property type="match status" value="2"/>
</dbReference>
<organism evidence="15 16">
    <name type="scientific">Fusibacter bizertensis</name>
    <dbReference type="NCBI Taxonomy" id="1488331"/>
    <lineage>
        <taxon>Bacteria</taxon>
        <taxon>Bacillati</taxon>
        <taxon>Bacillota</taxon>
        <taxon>Clostridia</taxon>
        <taxon>Eubacteriales</taxon>
        <taxon>Eubacteriales Family XII. Incertae Sedis</taxon>
        <taxon>Fusibacter</taxon>
    </lineage>
</organism>
<evidence type="ECO:0000256" key="2">
    <source>
        <dbReference type="ARBA" id="ARBA00007362"/>
    </source>
</evidence>
<gene>
    <name evidence="15" type="ORF">QE109_10660</name>
</gene>
<feature type="transmembrane region" description="Helical" evidence="13">
    <location>
        <begin position="34"/>
        <end position="54"/>
    </location>
</feature>
<evidence type="ECO:0000256" key="13">
    <source>
        <dbReference type="SAM" id="Phobius"/>
    </source>
</evidence>
<keyword evidence="3" id="KW-0813">Transport</keyword>
<name>A0ABT6NDZ9_9FIRM</name>
<evidence type="ECO:0000256" key="11">
    <source>
        <dbReference type="ARBA" id="ARBA00023098"/>
    </source>
</evidence>
<keyword evidence="5" id="KW-0444">Lipid biosynthesis</keyword>
<keyword evidence="8 13" id="KW-0812">Transmembrane</keyword>
<feature type="transmembrane region" description="Helical" evidence="13">
    <location>
        <begin position="162"/>
        <end position="181"/>
    </location>
</feature>
<dbReference type="InterPro" id="IPR000620">
    <property type="entry name" value="EamA_dom"/>
</dbReference>
<keyword evidence="10 13" id="KW-1133">Transmembrane helix</keyword>
<keyword evidence="4" id="KW-1003">Cell membrane</keyword>
<evidence type="ECO:0000259" key="14">
    <source>
        <dbReference type="Pfam" id="PF00892"/>
    </source>
</evidence>
<evidence type="ECO:0000256" key="5">
    <source>
        <dbReference type="ARBA" id="ARBA00022516"/>
    </source>
</evidence>